<feature type="region of interest" description="Disordered" evidence="1">
    <location>
        <begin position="278"/>
        <end position="306"/>
    </location>
</feature>
<name>A0A9P3LC03_9APHY</name>
<sequence>MSSSCAAVIYAEQLVSRGYGLPLWHPEPTKFGEVELGDVGFVSEGSFIRLFNAMRPAHDPINDDGVPPDFVILQVNERLLHSAKQHVSPGPICTTTTTYRKLGAEVSCATGIPGPGASYTFSCHSSRGAIAVLGGWGHQTWYMRNRAFRAYIAAHHASWHAFALDRGYDVPPDALVLVSGTLKTAEWAVATVANASAAHDLSFSAAAGLYAHAAFEVSLGSDVSMSVEQRSGPPPDDGAEPATQLPHNQCMFLRYYKIKTRALGRPKITVQVKANDMLGPWQDDSPASAHRTRSRDSSGVGSSASGRSWLSRLVGSARQLAGRPKIPDSDASSSGSSSSHIEEIPQAGPVSSIHDPVDVLLDHILENSEADIAIACHEDAYEVFSEDAWPNDLSQSLADNPPTLDLESSGTNTTASLASPSSTATSRPLTQDSGYASLACADAARRSRRLSQPDVEPAERPARWSVASFRSRFRGAFRESVGTAAEEEEAEEEEAEEAEEVEGKDRRVGVAV</sequence>
<reference evidence="2 3" key="1">
    <citation type="submission" date="2021-08" db="EMBL/GenBank/DDBJ databases">
        <title>Draft Genome Sequence of Phanerochaete sordida strain YK-624.</title>
        <authorList>
            <person name="Mori T."/>
            <person name="Dohra H."/>
            <person name="Suzuki T."/>
            <person name="Kawagishi H."/>
            <person name="Hirai H."/>
        </authorList>
    </citation>
    <scope>NUCLEOTIDE SEQUENCE [LARGE SCALE GENOMIC DNA]</scope>
    <source>
        <strain evidence="2 3">YK-624</strain>
    </source>
</reference>
<protein>
    <submittedName>
        <fullName evidence="2">Uncharacterized protein</fullName>
    </submittedName>
</protein>
<feature type="region of interest" description="Disordered" evidence="1">
    <location>
        <begin position="479"/>
        <end position="512"/>
    </location>
</feature>
<dbReference type="OrthoDB" id="3222453at2759"/>
<evidence type="ECO:0000256" key="1">
    <source>
        <dbReference type="SAM" id="MobiDB-lite"/>
    </source>
</evidence>
<dbReference type="AlphaFoldDB" id="A0A9P3LC03"/>
<evidence type="ECO:0000313" key="2">
    <source>
        <dbReference type="EMBL" id="GJE89740.1"/>
    </source>
</evidence>
<feature type="compositionally biased region" description="Acidic residues" evidence="1">
    <location>
        <begin position="485"/>
        <end position="500"/>
    </location>
</feature>
<accession>A0A9P3LC03</accession>
<feature type="compositionally biased region" description="Low complexity" evidence="1">
    <location>
        <begin position="413"/>
        <end position="430"/>
    </location>
</feature>
<gene>
    <name evidence="2" type="ORF">PsYK624_058460</name>
</gene>
<feature type="region of interest" description="Disordered" evidence="1">
    <location>
        <begin position="392"/>
        <end position="433"/>
    </location>
</feature>
<evidence type="ECO:0000313" key="3">
    <source>
        <dbReference type="Proteomes" id="UP000703269"/>
    </source>
</evidence>
<feature type="region of interest" description="Disordered" evidence="1">
    <location>
        <begin position="225"/>
        <end position="244"/>
    </location>
</feature>
<keyword evidence="3" id="KW-1185">Reference proteome</keyword>
<feature type="compositionally biased region" description="Low complexity" evidence="1">
    <location>
        <begin position="329"/>
        <end position="339"/>
    </location>
</feature>
<dbReference type="EMBL" id="BPQB01000014">
    <property type="protein sequence ID" value="GJE89740.1"/>
    <property type="molecule type" value="Genomic_DNA"/>
</dbReference>
<organism evidence="2 3">
    <name type="scientific">Phanerochaete sordida</name>
    <dbReference type="NCBI Taxonomy" id="48140"/>
    <lineage>
        <taxon>Eukaryota</taxon>
        <taxon>Fungi</taxon>
        <taxon>Dikarya</taxon>
        <taxon>Basidiomycota</taxon>
        <taxon>Agaricomycotina</taxon>
        <taxon>Agaricomycetes</taxon>
        <taxon>Polyporales</taxon>
        <taxon>Phanerochaetaceae</taxon>
        <taxon>Phanerochaete</taxon>
    </lineage>
</organism>
<feature type="compositionally biased region" description="Low complexity" evidence="1">
    <location>
        <begin position="297"/>
        <end position="306"/>
    </location>
</feature>
<comment type="caution">
    <text evidence="2">The sequence shown here is derived from an EMBL/GenBank/DDBJ whole genome shotgun (WGS) entry which is preliminary data.</text>
</comment>
<proteinExistence type="predicted"/>
<dbReference type="Proteomes" id="UP000703269">
    <property type="component" value="Unassembled WGS sequence"/>
</dbReference>
<feature type="compositionally biased region" description="Basic and acidic residues" evidence="1">
    <location>
        <begin position="501"/>
        <end position="512"/>
    </location>
</feature>
<feature type="region of interest" description="Disordered" evidence="1">
    <location>
        <begin position="320"/>
        <end position="351"/>
    </location>
</feature>